<comment type="subcellular location">
    <subcellularLocation>
        <location evidence="1 12">Endoplasmic reticulum membrane</location>
        <topology evidence="1 12">Multi-pass membrane protein</topology>
    </subcellularLocation>
</comment>
<evidence type="ECO:0000256" key="9">
    <source>
        <dbReference type="ARBA" id="ARBA00022989"/>
    </source>
</evidence>
<reference evidence="14 15" key="1">
    <citation type="submission" date="2024-01" db="EMBL/GenBank/DDBJ databases">
        <title>Genome assemblies of Stephania.</title>
        <authorList>
            <person name="Yang L."/>
        </authorList>
    </citation>
    <scope>NUCLEOTIDE SEQUENCE [LARGE SCALE GENOMIC DNA]</scope>
    <source>
        <strain evidence="14">JXDWG</strain>
        <tissue evidence="14">Leaf</tissue>
    </source>
</reference>
<feature type="domain" description="GPI ethanolamine phosphate transferase 1 C-terminal" evidence="13">
    <location>
        <begin position="562"/>
        <end position="911"/>
    </location>
</feature>
<feature type="transmembrane region" description="Helical" evidence="12">
    <location>
        <begin position="589"/>
        <end position="610"/>
    </location>
</feature>
<evidence type="ECO:0000256" key="3">
    <source>
        <dbReference type="ARBA" id="ARBA00008400"/>
    </source>
</evidence>
<dbReference type="Gene3D" id="3.40.720.10">
    <property type="entry name" value="Alkaline Phosphatase, subunit A"/>
    <property type="match status" value="1"/>
</dbReference>
<evidence type="ECO:0000256" key="12">
    <source>
        <dbReference type="RuleBase" id="RU367138"/>
    </source>
</evidence>
<accession>A0AAP0I1J3</accession>
<keyword evidence="9 12" id="KW-1133">Transmembrane helix</keyword>
<evidence type="ECO:0000259" key="13">
    <source>
        <dbReference type="Pfam" id="PF04987"/>
    </source>
</evidence>
<keyword evidence="5 12" id="KW-0337">GPI-anchor biosynthesis</keyword>
<dbReference type="GO" id="GO:0006506">
    <property type="term" value="P:GPI anchor biosynthetic process"/>
    <property type="evidence" value="ECO:0007669"/>
    <property type="project" value="UniProtKB-KW"/>
</dbReference>
<keyword evidence="7 12" id="KW-0812">Transmembrane</keyword>
<dbReference type="CDD" id="cd16020">
    <property type="entry name" value="GPI_EPT_1"/>
    <property type="match status" value="1"/>
</dbReference>
<comment type="pathway">
    <text evidence="2 12">Glycolipid biosynthesis; glycosylphosphatidylinositol-anchor biosynthesis.</text>
</comment>
<evidence type="ECO:0000256" key="4">
    <source>
        <dbReference type="ARBA" id="ARBA00020831"/>
    </source>
</evidence>
<dbReference type="SUPFAM" id="SSF53649">
    <property type="entry name" value="Alkaline phosphatase-like"/>
    <property type="match status" value="1"/>
</dbReference>
<dbReference type="GO" id="GO:0051377">
    <property type="term" value="F:mannose-ethanolamine phosphotransferase activity"/>
    <property type="evidence" value="ECO:0007669"/>
    <property type="project" value="UniProtKB-UniRule"/>
</dbReference>
<comment type="function">
    <text evidence="12">Ethanolamine phosphate transferase involved in glycosylphosphatidylinositol-anchor biosynthesis. Transfers ethanolamine phosphate to the first alpha-1,4-linked mannose of the glycosylphosphatidylinositol precursor of GPI-anchor.</text>
</comment>
<evidence type="ECO:0000256" key="7">
    <source>
        <dbReference type="ARBA" id="ARBA00022692"/>
    </source>
</evidence>
<dbReference type="InterPro" id="IPR007070">
    <property type="entry name" value="GPI_EtnP_transferase_1"/>
</dbReference>
<dbReference type="EMBL" id="JBBNAG010000009">
    <property type="protein sequence ID" value="KAK9104670.1"/>
    <property type="molecule type" value="Genomic_DNA"/>
</dbReference>
<dbReference type="Proteomes" id="UP001419268">
    <property type="component" value="Unassembled WGS sequence"/>
</dbReference>
<dbReference type="Pfam" id="PF04987">
    <property type="entry name" value="PigN"/>
    <property type="match status" value="1"/>
</dbReference>
<name>A0AAP0I1J3_9MAGN</name>
<evidence type="ECO:0000256" key="1">
    <source>
        <dbReference type="ARBA" id="ARBA00004477"/>
    </source>
</evidence>
<feature type="transmembrane region" description="Helical" evidence="12">
    <location>
        <begin position="640"/>
        <end position="660"/>
    </location>
</feature>
<dbReference type="PANTHER" id="PTHR12250">
    <property type="entry name" value="PHOSPHATIDYLINOSITOL GLYCAN, CLASS N"/>
    <property type="match status" value="1"/>
</dbReference>
<dbReference type="InterPro" id="IPR037671">
    <property type="entry name" value="PIGN_N"/>
</dbReference>
<dbReference type="EC" id="2.-.-.-" evidence="12"/>
<evidence type="ECO:0000256" key="2">
    <source>
        <dbReference type="ARBA" id="ARBA00004687"/>
    </source>
</evidence>
<evidence type="ECO:0000256" key="5">
    <source>
        <dbReference type="ARBA" id="ARBA00022502"/>
    </source>
</evidence>
<feature type="transmembrane region" description="Helical" evidence="12">
    <location>
        <begin position="852"/>
        <end position="875"/>
    </location>
</feature>
<keyword evidence="11" id="KW-0325">Glycoprotein</keyword>
<comment type="similarity">
    <text evidence="3 12">Belongs to the PIGG/PIGN/PIGO family. PIGN subfamily.</text>
</comment>
<dbReference type="PANTHER" id="PTHR12250:SF0">
    <property type="entry name" value="GPI ETHANOLAMINE PHOSPHATE TRANSFERASE 1"/>
    <property type="match status" value="1"/>
</dbReference>
<feature type="transmembrane region" description="Helical" evidence="12">
    <location>
        <begin position="617"/>
        <end position="634"/>
    </location>
</feature>
<feature type="transmembrane region" description="Helical" evidence="12">
    <location>
        <begin position="881"/>
        <end position="903"/>
    </location>
</feature>
<keyword evidence="15" id="KW-1185">Reference proteome</keyword>
<evidence type="ECO:0000256" key="11">
    <source>
        <dbReference type="ARBA" id="ARBA00023180"/>
    </source>
</evidence>
<feature type="transmembrane region" description="Helical" evidence="12">
    <location>
        <begin position="523"/>
        <end position="543"/>
    </location>
</feature>
<keyword evidence="10 12" id="KW-0472">Membrane</keyword>
<comment type="caution">
    <text evidence="12">Lacks conserved residue(s) required for the propagation of feature annotation.</text>
</comment>
<dbReference type="GO" id="GO:0005789">
    <property type="term" value="C:endoplasmic reticulum membrane"/>
    <property type="evidence" value="ECO:0007669"/>
    <property type="project" value="UniProtKB-SubCell"/>
</dbReference>
<keyword evidence="8 12" id="KW-0256">Endoplasmic reticulum</keyword>
<evidence type="ECO:0000313" key="14">
    <source>
        <dbReference type="EMBL" id="KAK9104670.1"/>
    </source>
</evidence>
<feature type="transmembrane region" description="Helical" evidence="12">
    <location>
        <begin position="32"/>
        <end position="53"/>
    </location>
</feature>
<evidence type="ECO:0000256" key="10">
    <source>
        <dbReference type="ARBA" id="ARBA00023136"/>
    </source>
</evidence>
<dbReference type="InterPro" id="IPR017850">
    <property type="entry name" value="Alkaline_phosphatase_core_sf"/>
</dbReference>
<evidence type="ECO:0000256" key="8">
    <source>
        <dbReference type="ARBA" id="ARBA00022824"/>
    </source>
</evidence>
<gene>
    <name evidence="14" type="ORF">Scep_021514</name>
</gene>
<sequence length="1031" mass="116418">MGVEDGILGRRDSDSTRVDSIRKNWLKKRERWLVVLGIVLHAVYMLSIFDIYFKSPIVHGMEPVLPRFKPPAKRLVLLVADGLRADKFFEPDIDGQFRAPFLRSVIKGYGRWGVSHARPPTESRPGHVAIIAGFYEDPSAVTKGWKANPVEFDSVFNQSRHTFAFGSPDIVPIFCAALPNSTWNTYPHELEDFATDASFLDEWSLDQFQSLLNRSHDDLKLKKLLLQDNLVIFLHLLGCDSNGHAHKPFSSIYLNNVKVVDHIAESVYHLVEGYFKDNQTAYIFTADHGMSDKVWLINLYLRMLLTVVLLDNGGDFLTGSHGDGHPTNTDTPLVAWGAGVKHPRRVSRGIYFDDGFRFIDDHVHHMPTPIEWGLSGIERVDVNQADIAPLMSTLLGLPCPVNSVGNLPLGYIDLNEVEEVEAAMANTKQILNQFLRKSSILYDEIQKDRKRSRTSCFVLLTNLDLKQSSLRFKPFKQLENHTVIFDQIEHLLSVGENKAAMELLQTLRQLSMDGLYYFQTYDWSMLMMVVTLGYVGWMVNLLLHVLQSYTSFSRNINKKNYQVYLPGFACALSISVLEFLVYSFTDRKLYTFCFLITGIVAALHVSWFIPGKSMTPIFLWVSCWILSTFTLMPAEIPDNTMLVIASGAMIILVGIAARWLDSIIEGNKSWLGILGCGKQKPKSQMLFYSQVLLVGLSAGMVWLSTSHRTENQELLMLHQLINWSMAGVNHLNETKESFLSWTTIGKPSVSYTFCISMVLPFFASEYLLARLTSIFLGFAPPFYFYQLGISLPYLLYEAVFYGALGLVLMSWILYESALLYSNRSAMSSNVRDTKGKTLEHDDRCLVLSDIRVPLTFLVLFNVAFFGTGNFASIASFEISSVYRFITIFSPFLMAALLIFKLFIPFMLVMKFYPALSVPWAGADLTNSIEVIINLAVTVRNTGSWMEIAKLVEHVLAAEHDDTAKLCREVARAAAAVRQRLWELAAKMVADVRVRVLGEEGVRDVVRAAVGRRRWWGGEGGRWSDNDGSCEG</sequence>
<evidence type="ECO:0000313" key="15">
    <source>
        <dbReference type="Proteomes" id="UP001419268"/>
    </source>
</evidence>
<feature type="transmembrane region" description="Helical" evidence="12">
    <location>
        <begin position="685"/>
        <end position="705"/>
    </location>
</feature>
<feature type="transmembrane region" description="Helical" evidence="12">
    <location>
        <begin position="563"/>
        <end position="583"/>
    </location>
</feature>
<organism evidence="14 15">
    <name type="scientific">Stephania cephalantha</name>
    <dbReference type="NCBI Taxonomy" id="152367"/>
    <lineage>
        <taxon>Eukaryota</taxon>
        <taxon>Viridiplantae</taxon>
        <taxon>Streptophyta</taxon>
        <taxon>Embryophyta</taxon>
        <taxon>Tracheophyta</taxon>
        <taxon>Spermatophyta</taxon>
        <taxon>Magnoliopsida</taxon>
        <taxon>Ranunculales</taxon>
        <taxon>Menispermaceae</taxon>
        <taxon>Menispermoideae</taxon>
        <taxon>Cissampelideae</taxon>
        <taxon>Stephania</taxon>
    </lineage>
</organism>
<feature type="transmembrane region" description="Helical" evidence="12">
    <location>
        <begin position="800"/>
        <end position="821"/>
    </location>
</feature>
<dbReference type="InterPro" id="IPR017852">
    <property type="entry name" value="GPI_EtnP_transferase_1_C"/>
</dbReference>
<keyword evidence="6 12" id="KW-0808">Transferase</keyword>
<evidence type="ECO:0000256" key="6">
    <source>
        <dbReference type="ARBA" id="ARBA00022679"/>
    </source>
</evidence>
<proteinExistence type="inferred from homology"/>
<protein>
    <recommendedName>
        <fullName evidence="4 12">GPI ethanolamine phosphate transferase 1</fullName>
        <ecNumber evidence="12">2.-.-.-</ecNumber>
    </recommendedName>
</protein>
<comment type="caution">
    <text evidence="14">The sequence shown here is derived from an EMBL/GenBank/DDBJ whole genome shotgun (WGS) entry which is preliminary data.</text>
</comment>
<dbReference type="AlphaFoldDB" id="A0AAP0I1J3"/>